<sequence>KFCQSPIKVCHCCHRTWYPDQGHTVRSESVRNFAQSSFTHLSPEFDYRQLWLCRSCRNYIDKGKVPNLAVCNGLQLDEIPPKLASLNLMEQRLISTAHWFMTIIALPKGQTATRGMTITFPFDVGNVVETLPRPPGNEGCVVVRVEKARPIVQLPNAQGQPVIQQQNDELEAEDPNLPP</sequence>
<evidence type="ECO:0000313" key="4">
    <source>
        <dbReference type="Proteomes" id="UP000815325"/>
    </source>
</evidence>
<evidence type="ECO:0000256" key="1">
    <source>
        <dbReference type="SAM" id="MobiDB-lite"/>
    </source>
</evidence>
<dbReference type="Pfam" id="PF20209">
    <property type="entry name" value="DUF6570"/>
    <property type="match status" value="1"/>
</dbReference>
<accession>A0ABQ7GMG8</accession>
<feature type="region of interest" description="Disordered" evidence="1">
    <location>
        <begin position="156"/>
        <end position="179"/>
    </location>
</feature>
<gene>
    <name evidence="3" type="ORF">DUNSADRAFT_6894</name>
</gene>
<feature type="compositionally biased region" description="Polar residues" evidence="1">
    <location>
        <begin position="156"/>
        <end position="167"/>
    </location>
</feature>
<dbReference type="EMBL" id="MU069688">
    <property type="protein sequence ID" value="KAF5835805.1"/>
    <property type="molecule type" value="Genomic_DNA"/>
</dbReference>
<evidence type="ECO:0000313" key="3">
    <source>
        <dbReference type="EMBL" id="KAF5835805.1"/>
    </source>
</evidence>
<evidence type="ECO:0000259" key="2">
    <source>
        <dbReference type="Pfam" id="PF20209"/>
    </source>
</evidence>
<keyword evidence="4" id="KW-1185">Reference proteome</keyword>
<feature type="non-terminal residue" evidence="3">
    <location>
        <position position="1"/>
    </location>
</feature>
<dbReference type="Proteomes" id="UP000815325">
    <property type="component" value="Unassembled WGS sequence"/>
</dbReference>
<feature type="domain" description="DUF6570" evidence="2">
    <location>
        <begin position="62"/>
        <end position="146"/>
    </location>
</feature>
<name>A0ABQ7GMG8_DUNSA</name>
<organism evidence="3 4">
    <name type="scientific">Dunaliella salina</name>
    <name type="common">Green alga</name>
    <name type="synonym">Protococcus salinus</name>
    <dbReference type="NCBI Taxonomy" id="3046"/>
    <lineage>
        <taxon>Eukaryota</taxon>
        <taxon>Viridiplantae</taxon>
        <taxon>Chlorophyta</taxon>
        <taxon>core chlorophytes</taxon>
        <taxon>Chlorophyceae</taxon>
        <taxon>CS clade</taxon>
        <taxon>Chlamydomonadales</taxon>
        <taxon>Dunaliellaceae</taxon>
        <taxon>Dunaliella</taxon>
    </lineage>
</organism>
<feature type="compositionally biased region" description="Acidic residues" evidence="1">
    <location>
        <begin position="168"/>
        <end position="179"/>
    </location>
</feature>
<proteinExistence type="predicted"/>
<reference evidence="3" key="1">
    <citation type="submission" date="2017-08" db="EMBL/GenBank/DDBJ databases">
        <authorList>
            <person name="Polle J.E."/>
            <person name="Barry K."/>
            <person name="Cushman J."/>
            <person name="Schmutz J."/>
            <person name="Tran D."/>
            <person name="Hathwaick L.T."/>
            <person name="Yim W.C."/>
            <person name="Jenkins J."/>
            <person name="Mckie-Krisberg Z.M."/>
            <person name="Prochnik S."/>
            <person name="Lindquist E."/>
            <person name="Dockter R.B."/>
            <person name="Adam C."/>
            <person name="Molina H."/>
            <person name="Bunkerborg J."/>
            <person name="Jin E."/>
            <person name="Buchheim M."/>
            <person name="Magnuson J."/>
        </authorList>
    </citation>
    <scope>NUCLEOTIDE SEQUENCE</scope>
    <source>
        <strain evidence="3">CCAP 19/18</strain>
    </source>
</reference>
<comment type="caution">
    <text evidence="3">The sequence shown here is derived from an EMBL/GenBank/DDBJ whole genome shotgun (WGS) entry which is preliminary data.</text>
</comment>
<protein>
    <recommendedName>
        <fullName evidence="2">DUF6570 domain-containing protein</fullName>
    </recommendedName>
</protein>
<feature type="non-terminal residue" evidence="3">
    <location>
        <position position="179"/>
    </location>
</feature>
<dbReference type="InterPro" id="IPR046700">
    <property type="entry name" value="DUF6570"/>
</dbReference>